<dbReference type="Proteomes" id="UP001253848">
    <property type="component" value="Unassembled WGS sequence"/>
</dbReference>
<gene>
    <name evidence="2" type="ORF">RM541_09990</name>
</gene>
<accession>A0ABU3DSK5</accession>
<dbReference type="Pfam" id="PF16819">
    <property type="entry name" value="DUF5074"/>
    <property type="match status" value="1"/>
</dbReference>
<organism evidence="2 3">
    <name type="scientific">Autumnicola psychrophila</name>
    <dbReference type="NCBI Taxonomy" id="3075592"/>
    <lineage>
        <taxon>Bacteria</taxon>
        <taxon>Pseudomonadati</taxon>
        <taxon>Bacteroidota</taxon>
        <taxon>Flavobacteriia</taxon>
        <taxon>Flavobacteriales</taxon>
        <taxon>Flavobacteriaceae</taxon>
        <taxon>Autumnicola</taxon>
    </lineage>
</organism>
<keyword evidence="1" id="KW-0732">Signal</keyword>
<dbReference type="PROSITE" id="PS51257">
    <property type="entry name" value="PROKAR_LIPOPROTEIN"/>
    <property type="match status" value="1"/>
</dbReference>
<dbReference type="RefSeq" id="WP_311500024.1">
    <property type="nucleotide sequence ID" value="NZ_JAVRHN010000006.1"/>
</dbReference>
<keyword evidence="3" id="KW-1185">Reference proteome</keyword>
<evidence type="ECO:0000313" key="2">
    <source>
        <dbReference type="EMBL" id="MDT0686701.1"/>
    </source>
</evidence>
<dbReference type="EMBL" id="JAVRHN010000006">
    <property type="protein sequence ID" value="MDT0686701.1"/>
    <property type="molecule type" value="Genomic_DNA"/>
</dbReference>
<dbReference type="SUPFAM" id="SSF63825">
    <property type="entry name" value="YWTD domain"/>
    <property type="match status" value="2"/>
</dbReference>
<evidence type="ECO:0000256" key="1">
    <source>
        <dbReference type="SAM" id="SignalP"/>
    </source>
</evidence>
<dbReference type="PANTHER" id="PTHR47197:SF3">
    <property type="entry name" value="DIHYDRO-HEME D1 DEHYDROGENASE"/>
    <property type="match status" value="1"/>
</dbReference>
<dbReference type="InterPro" id="IPR015943">
    <property type="entry name" value="WD40/YVTN_repeat-like_dom_sf"/>
</dbReference>
<sequence length="347" mass="37689">MKIGKLLLYSFCSALLLFSCSGDDDVAPVIEPEGEYVNGFFVLNEGLDTTGTVTYISENLQKVEQKIFNTVNTEDTVGFAPRSMFFDDENAYIISRDTSMITVMNRYSFELVGRIGSALSTPMYGVVQNGKAYVTNLGDPDSNEDDFLAVINTANLQIEKKIIVGDYAEYITEDSGLLYIKNVVSDSGSKISVFDPTSDSIIRTITAKQGYSSFEILGNTIYVVSAGGLQKIDKATGTVRSETVFSAIHAGASNLDIEDETVYFTAGSSVYTLPLVTTEGPGEAILSYESSSVNGAMSAFEVKNDRIFIADGGDLNSEGFIEVYTMEGEFVQQIPVGVNPIGFYFNE</sequence>
<name>A0ABU3DSK5_9FLAO</name>
<dbReference type="InterPro" id="IPR031815">
    <property type="entry name" value="DUF5074"/>
</dbReference>
<dbReference type="PANTHER" id="PTHR47197">
    <property type="entry name" value="PROTEIN NIRF"/>
    <property type="match status" value="1"/>
</dbReference>
<protein>
    <submittedName>
        <fullName evidence="2">Quinoprotein amine dehydrogenase</fullName>
    </submittedName>
</protein>
<comment type="caution">
    <text evidence="2">The sequence shown here is derived from an EMBL/GenBank/DDBJ whole genome shotgun (WGS) entry which is preliminary data.</text>
</comment>
<feature type="chain" id="PRO_5047140356" evidence="1">
    <location>
        <begin position="23"/>
        <end position="347"/>
    </location>
</feature>
<dbReference type="Gene3D" id="2.130.10.10">
    <property type="entry name" value="YVTN repeat-like/Quinoprotein amine dehydrogenase"/>
    <property type="match status" value="1"/>
</dbReference>
<reference evidence="2 3" key="1">
    <citation type="submission" date="2023-09" db="EMBL/GenBank/DDBJ databases">
        <authorList>
            <person name="Rey-Velasco X."/>
        </authorList>
    </citation>
    <scope>NUCLEOTIDE SEQUENCE [LARGE SCALE GENOMIC DNA]</scope>
    <source>
        <strain evidence="2 3">F225</strain>
    </source>
</reference>
<feature type="signal peptide" evidence="1">
    <location>
        <begin position="1"/>
        <end position="22"/>
    </location>
</feature>
<evidence type="ECO:0000313" key="3">
    <source>
        <dbReference type="Proteomes" id="UP001253848"/>
    </source>
</evidence>
<proteinExistence type="predicted"/>
<dbReference type="InterPro" id="IPR051200">
    <property type="entry name" value="Host-pathogen_enzymatic-act"/>
</dbReference>